<evidence type="ECO:0000313" key="3">
    <source>
        <dbReference type="Proteomes" id="UP001162483"/>
    </source>
</evidence>
<proteinExistence type="predicted"/>
<evidence type="ECO:0000313" key="2">
    <source>
        <dbReference type="EMBL" id="CAI9589750.1"/>
    </source>
</evidence>
<sequence length="69" mass="7367">MLGQVQSVSWVPYGLPLLLSPSHTLPFPLLGLLTLLGGFPFVIGCCRGPPLLLPPKPILPPFGPLTPKR</sequence>
<comment type="caution">
    <text evidence="2">The sequence shown here is derived from an EMBL/GenBank/DDBJ whole genome shotgun (WGS) entry which is preliminary data.</text>
</comment>
<dbReference type="EMBL" id="CATNWA010016089">
    <property type="protein sequence ID" value="CAI9589750.1"/>
    <property type="molecule type" value="Genomic_DNA"/>
</dbReference>
<protein>
    <submittedName>
        <fullName evidence="2">Uncharacterized protein</fullName>
    </submittedName>
</protein>
<feature type="transmembrane region" description="Helical" evidence="1">
    <location>
        <begin position="25"/>
        <end position="46"/>
    </location>
</feature>
<evidence type="ECO:0000256" key="1">
    <source>
        <dbReference type="SAM" id="Phobius"/>
    </source>
</evidence>
<keyword evidence="1" id="KW-0472">Membrane</keyword>
<keyword evidence="1" id="KW-1133">Transmembrane helix</keyword>
<reference evidence="2" key="1">
    <citation type="submission" date="2023-05" db="EMBL/GenBank/DDBJ databases">
        <authorList>
            <person name="Stuckert A."/>
        </authorList>
    </citation>
    <scope>NUCLEOTIDE SEQUENCE</scope>
</reference>
<keyword evidence="1" id="KW-0812">Transmembrane</keyword>
<dbReference type="Proteomes" id="UP001162483">
    <property type="component" value="Unassembled WGS sequence"/>
</dbReference>
<accession>A0ABN9EY61</accession>
<gene>
    <name evidence="2" type="ORF">SPARVUS_LOCUS10941976</name>
</gene>
<organism evidence="2 3">
    <name type="scientific">Staurois parvus</name>
    <dbReference type="NCBI Taxonomy" id="386267"/>
    <lineage>
        <taxon>Eukaryota</taxon>
        <taxon>Metazoa</taxon>
        <taxon>Chordata</taxon>
        <taxon>Craniata</taxon>
        <taxon>Vertebrata</taxon>
        <taxon>Euteleostomi</taxon>
        <taxon>Amphibia</taxon>
        <taxon>Batrachia</taxon>
        <taxon>Anura</taxon>
        <taxon>Neobatrachia</taxon>
        <taxon>Ranoidea</taxon>
        <taxon>Ranidae</taxon>
        <taxon>Staurois</taxon>
    </lineage>
</organism>
<keyword evidence="3" id="KW-1185">Reference proteome</keyword>
<name>A0ABN9EY61_9NEOB</name>